<sequence length="49" mass="5419">MKIEPDHYGLTKIIYVEPAAELNNLDRVIVVNRSTSTADASELTKEEGS</sequence>
<proteinExistence type="predicted"/>
<reference evidence="1 2" key="1">
    <citation type="submission" date="2019-12" db="EMBL/GenBank/DDBJ databases">
        <title>Full genome sequence of a Bacillus safensis strain isolated from commercially available natto in Indonesia.</title>
        <authorList>
            <person name="Yoshida M."/>
            <person name="Uomi M."/>
            <person name="Waturangi D."/>
            <person name="Ekaputri J.J."/>
            <person name="Setiamarga D.H.E."/>
        </authorList>
    </citation>
    <scope>NUCLEOTIDE SEQUENCE [LARGE SCALE GENOMIC DNA]</scope>
    <source>
        <strain evidence="1 2">IDN1</strain>
    </source>
</reference>
<dbReference type="AlphaFoldDB" id="A0A5S9MF43"/>
<protein>
    <submittedName>
        <fullName evidence="1">Uncharacterized protein</fullName>
    </submittedName>
</protein>
<dbReference type="EMBL" id="AP021906">
    <property type="protein sequence ID" value="BBP91232.1"/>
    <property type="molecule type" value="Genomic_DNA"/>
</dbReference>
<evidence type="ECO:0000313" key="2">
    <source>
        <dbReference type="Proteomes" id="UP000464658"/>
    </source>
</evidence>
<organism evidence="1 2">
    <name type="scientific">Bacillus safensis</name>
    <dbReference type="NCBI Taxonomy" id="561879"/>
    <lineage>
        <taxon>Bacteria</taxon>
        <taxon>Bacillati</taxon>
        <taxon>Bacillota</taxon>
        <taxon>Bacilli</taxon>
        <taxon>Bacillales</taxon>
        <taxon>Bacillaceae</taxon>
        <taxon>Bacillus</taxon>
    </lineage>
</organism>
<dbReference type="Proteomes" id="UP000464658">
    <property type="component" value="Chromosome"/>
</dbReference>
<gene>
    <name evidence="1" type="ORF">BsIDN1_48500</name>
</gene>
<evidence type="ECO:0000313" key="1">
    <source>
        <dbReference type="EMBL" id="BBP91232.1"/>
    </source>
</evidence>
<name>A0A5S9MF43_BACIA</name>
<accession>A0A5S9MF43</accession>